<protein>
    <submittedName>
        <fullName evidence="1">Uncharacterized protein</fullName>
    </submittedName>
</protein>
<evidence type="ECO:0000313" key="1">
    <source>
        <dbReference type="EMBL" id="CAB4162350.1"/>
    </source>
</evidence>
<reference evidence="1" key="1">
    <citation type="submission" date="2020-04" db="EMBL/GenBank/DDBJ databases">
        <authorList>
            <person name="Chiriac C."/>
            <person name="Salcher M."/>
            <person name="Ghai R."/>
            <person name="Kavagutti S V."/>
        </authorList>
    </citation>
    <scope>NUCLEOTIDE SEQUENCE</scope>
</reference>
<dbReference type="EMBL" id="LR796735">
    <property type="protein sequence ID" value="CAB4162350.1"/>
    <property type="molecule type" value="Genomic_DNA"/>
</dbReference>
<organism evidence="1">
    <name type="scientific">uncultured Caudovirales phage</name>
    <dbReference type="NCBI Taxonomy" id="2100421"/>
    <lineage>
        <taxon>Viruses</taxon>
        <taxon>Duplodnaviria</taxon>
        <taxon>Heunggongvirae</taxon>
        <taxon>Uroviricota</taxon>
        <taxon>Caudoviricetes</taxon>
        <taxon>Peduoviridae</taxon>
        <taxon>Maltschvirus</taxon>
        <taxon>Maltschvirus maltsch</taxon>
    </lineage>
</organism>
<sequence>MSCEITAGIPLDCIEGMGGVRTVWVLGGTITSITVDGTDVITDITGTGTYFKFELPKDTASFTQTANISPVNGTIAYAQDLTMNFTKLNAEVRNVLKVLIKNRELNAVFLDNNGNYWMIGKVRGAQATASTAVTGTAPTDAAQFTVTLQGMEVDPMFLLAGTLDAVTTGITVE</sequence>
<gene>
    <name evidence="1" type="ORF">UFOVP782_31</name>
</gene>
<name>A0A6J5NRD8_9CAUD</name>
<accession>A0A6J5NRD8</accession>
<proteinExistence type="predicted"/>